<accession>A0A6G9Y544</accession>
<dbReference type="InterPro" id="IPR018076">
    <property type="entry name" value="T2SS_GspF_dom"/>
</dbReference>
<dbReference type="PANTHER" id="PTHR35007">
    <property type="entry name" value="INTEGRAL MEMBRANE PROTEIN-RELATED"/>
    <property type="match status" value="1"/>
</dbReference>
<gene>
    <name evidence="8" type="ORF">F5544_02005</name>
</gene>
<sequence>MLVSAGSSALPLLAAAAGLAVFPGRVSVRRRLRRLWPAAGADRPRAVVRATADPLAAASTFDLLAACLRAGLPMAGAARAAAPSAPERLAQALRRAADLLALGADAGAAWERAAQEAAESEEVAALARMARRSARSGASMAVAIAELAEQHRTAVEDAAAARAERAGVLISGPLGLCFLPAFVCLGIVPVVIGLAGRVLGGGLL</sequence>
<dbReference type="KEGG" id="nah:F5544_02005"/>
<dbReference type="RefSeq" id="WP_167471589.1">
    <property type="nucleotide sequence ID" value="NZ_CP046172.1"/>
</dbReference>
<evidence type="ECO:0000256" key="1">
    <source>
        <dbReference type="ARBA" id="ARBA00004651"/>
    </source>
</evidence>
<dbReference type="Proteomes" id="UP000503540">
    <property type="component" value="Chromosome"/>
</dbReference>
<keyword evidence="3 6" id="KW-0812">Transmembrane</keyword>
<evidence type="ECO:0000256" key="3">
    <source>
        <dbReference type="ARBA" id="ARBA00022692"/>
    </source>
</evidence>
<dbReference type="AlphaFoldDB" id="A0A6G9Y544"/>
<feature type="transmembrane region" description="Helical" evidence="6">
    <location>
        <begin position="178"/>
        <end position="199"/>
    </location>
</feature>
<dbReference type="PANTHER" id="PTHR35007:SF3">
    <property type="entry name" value="POSSIBLE CONSERVED ALANINE RICH MEMBRANE PROTEIN"/>
    <property type="match status" value="1"/>
</dbReference>
<evidence type="ECO:0000313" key="8">
    <source>
        <dbReference type="EMBL" id="QIS08322.1"/>
    </source>
</evidence>
<evidence type="ECO:0000256" key="4">
    <source>
        <dbReference type="ARBA" id="ARBA00022989"/>
    </source>
</evidence>
<protein>
    <submittedName>
        <fullName evidence="8">Type II secretion system F family protein</fullName>
    </submittedName>
</protein>
<name>A0A6G9Y544_9NOCA</name>
<keyword evidence="5 6" id="KW-0472">Membrane</keyword>
<feature type="domain" description="Type II secretion system protein GspF" evidence="7">
    <location>
        <begin position="62"/>
        <end position="184"/>
    </location>
</feature>
<keyword evidence="9" id="KW-1185">Reference proteome</keyword>
<evidence type="ECO:0000256" key="6">
    <source>
        <dbReference type="SAM" id="Phobius"/>
    </source>
</evidence>
<dbReference type="EMBL" id="CP046172">
    <property type="protein sequence ID" value="QIS08322.1"/>
    <property type="molecule type" value="Genomic_DNA"/>
</dbReference>
<evidence type="ECO:0000313" key="9">
    <source>
        <dbReference type="Proteomes" id="UP000503540"/>
    </source>
</evidence>
<organism evidence="8 9">
    <name type="scientific">Nocardia arthritidis</name>
    <dbReference type="NCBI Taxonomy" id="228602"/>
    <lineage>
        <taxon>Bacteria</taxon>
        <taxon>Bacillati</taxon>
        <taxon>Actinomycetota</taxon>
        <taxon>Actinomycetes</taxon>
        <taxon>Mycobacteriales</taxon>
        <taxon>Nocardiaceae</taxon>
        <taxon>Nocardia</taxon>
    </lineage>
</organism>
<evidence type="ECO:0000256" key="2">
    <source>
        <dbReference type="ARBA" id="ARBA00022475"/>
    </source>
</evidence>
<evidence type="ECO:0000259" key="7">
    <source>
        <dbReference type="Pfam" id="PF00482"/>
    </source>
</evidence>
<keyword evidence="2" id="KW-1003">Cell membrane</keyword>
<keyword evidence="4 6" id="KW-1133">Transmembrane helix</keyword>
<evidence type="ECO:0000256" key="5">
    <source>
        <dbReference type="ARBA" id="ARBA00023136"/>
    </source>
</evidence>
<dbReference type="GO" id="GO:0005886">
    <property type="term" value="C:plasma membrane"/>
    <property type="evidence" value="ECO:0007669"/>
    <property type="project" value="UniProtKB-SubCell"/>
</dbReference>
<comment type="subcellular location">
    <subcellularLocation>
        <location evidence="1">Cell membrane</location>
        <topology evidence="1">Multi-pass membrane protein</topology>
    </subcellularLocation>
</comment>
<dbReference type="Pfam" id="PF00482">
    <property type="entry name" value="T2SSF"/>
    <property type="match status" value="1"/>
</dbReference>
<reference evidence="8 9" key="1">
    <citation type="journal article" date="2019" name="ACS Chem. Biol.">
        <title>Identification and Mobilization of a Cryptic Antibiotic Biosynthesis Gene Locus from a Human-Pathogenic Nocardia Isolate.</title>
        <authorList>
            <person name="Herisse M."/>
            <person name="Ishida K."/>
            <person name="Porter J.L."/>
            <person name="Howden B."/>
            <person name="Hertweck C."/>
            <person name="Stinear T.P."/>
            <person name="Pidot S.J."/>
        </authorList>
    </citation>
    <scope>NUCLEOTIDE SEQUENCE [LARGE SCALE GENOMIC DNA]</scope>
    <source>
        <strain evidence="8 9">AUSMDU00012717</strain>
    </source>
</reference>
<proteinExistence type="predicted"/>